<organism evidence="2 3">
    <name type="scientific">Piloderma croceum (strain F 1598)</name>
    <dbReference type="NCBI Taxonomy" id="765440"/>
    <lineage>
        <taxon>Eukaryota</taxon>
        <taxon>Fungi</taxon>
        <taxon>Dikarya</taxon>
        <taxon>Basidiomycota</taxon>
        <taxon>Agaricomycotina</taxon>
        <taxon>Agaricomycetes</taxon>
        <taxon>Agaricomycetidae</taxon>
        <taxon>Atheliales</taxon>
        <taxon>Atheliaceae</taxon>
        <taxon>Piloderma</taxon>
    </lineage>
</organism>
<proteinExistence type="predicted"/>
<evidence type="ECO:0000313" key="3">
    <source>
        <dbReference type="Proteomes" id="UP000054166"/>
    </source>
</evidence>
<dbReference type="InParanoid" id="A0A0C3BY99"/>
<dbReference type="HOGENOM" id="CLU_008059_1_0_1"/>
<dbReference type="OrthoDB" id="3236755at2759"/>
<dbReference type="SUPFAM" id="SSF53098">
    <property type="entry name" value="Ribonuclease H-like"/>
    <property type="match status" value="1"/>
</dbReference>
<reference evidence="3" key="2">
    <citation type="submission" date="2015-01" db="EMBL/GenBank/DDBJ databases">
        <title>Evolutionary Origins and Diversification of the Mycorrhizal Mutualists.</title>
        <authorList>
            <consortium name="DOE Joint Genome Institute"/>
            <consortium name="Mycorrhizal Genomics Consortium"/>
            <person name="Kohler A."/>
            <person name="Kuo A."/>
            <person name="Nagy L.G."/>
            <person name="Floudas D."/>
            <person name="Copeland A."/>
            <person name="Barry K.W."/>
            <person name="Cichocki N."/>
            <person name="Veneault-Fourrey C."/>
            <person name="LaButti K."/>
            <person name="Lindquist E.A."/>
            <person name="Lipzen A."/>
            <person name="Lundell T."/>
            <person name="Morin E."/>
            <person name="Murat C."/>
            <person name="Riley R."/>
            <person name="Ohm R."/>
            <person name="Sun H."/>
            <person name="Tunlid A."/>
            <person name="Henrissat B."/>
            <person name="Grigoriev I.V."/>
            <person name="Hibbett D.S."/>
            <person name="Martin F."/>
        </authorList>
    </citation>
    <scope>NUCLEOTIDE SEQUENCE [LARGE SCALE GENOMIC DNA]</scope>
    <source>
        <strain evidence="3">F 1598</strain>
    </source>
</reference>
<dbReference type="EMBL" id="KN832971">
    <property type="protein sequence ID" value="KIM91523.1"/>
    <property type="molecule type" value="Genomic_DNA"/>
</dbReference>
<accession>A0A0C3BY99</accession>
<gene>
    <name evidence="2" type="ORF">PILCRDRAFT_83731</name>
</gene>
<feature type="region of interest" description="Disordered" evidence="1">
    <location>
        <begin position="68"/>
        <end position="110"/>
    </location>
</feature>
<name>A0A0C3BY99_PILCF</name>
<protein>
    <submittedName>
        <fullName evidence="2">Uncharacterized protein</fullName>
    </submittedName>
</protein>
<dbReference type="Proteomes" id="UP000054166">
    <property type="component" value="Unassembled WGS sequence"/>
</dbReference>
<sequence>MHMQGSDPEFLKRGPGLVAIIGVLEKYRLLFPNDNNFEYIIDELIATARGYYYDAGEKVPFEPKIETRKPVSVRAAESSDDENKIEAKPQPKKRQDDVSDGEGFGKNRGGRPTNPVLLLVSCICRHVVKPKNGFFEKPVDEKGLKATKVTTGSAKVKKEKDPDVRVRCIGSVSCKTTWATPHSQIQVFGHMKSCKWVPKTLQKQVMVLMAKDSLGDIAEALDTSESEGDRLLEEEEESINRQVDSIQFKNLVKVLHPWYKALHSSTITDNLVPTEANCVQVLQIAYLKTCRDLTISFDGRKIRRPQSVYTINVTTPDRHSFLVEGDNASHLSHTGNYNAELLEETIEEIGPGNTRSGRFKTSTRWSWILNLQDPCHKLSLAIKGICKLDEFSETRFGSVYWSAESLRRCLPAIWEIVCDTEDPVNITDSNHLFATGTPATTLLELELTKITAVLGPFVKAILCLESAHSTCADVYLFWISTLSALEDLFRSGQSGLRDDTIGQICAIANERFDQMITDGPTDIYITAFWLKLKYRSSMVFCTRGYAPTKPSTIKITGSNSIKDSDVSVAARDCLGQCLVKLLEAEYDMGDNPLLAGIEARDVIAALGPQMMAYQKGEFLFSHEVGPKETVLDWWKSIQPNSLTNIISPLAIKAYSVLPNSMAEKRTISVFTLTNTPSRNRQDVRTLIDQTMISPQYLTNDDDSGLPATLNTRSDGLSWLDGGKSDVSNASRDKFDVSRDIDLAAPILRDMLSDHAMPTVRRDAALPPKAVANGELNTKEMGPVKWQLAQRSQ</sequence>
<keyword evidence="3" id="KW-1185">Reference proteome</keyword>
<evidence type="ECO:0000313" key="2">
    <source>
        <dbReference type="EMBL" id="KIM91523.1"/>
    </source>
</evidence>
<feature type="compositionally biased region" description="Basic and acidic residues" evidence="1">
    <location>
        <begin position="81"/>
        <end position="97"/>
    </location>
</feature>
<evidence type="ECO:0000256" key="1">
    <source>
        <dbReference type="SAM" id="MobiDB-lite"/>
    </source>
</evidence>
<reference evidence="2 3" key="1">
    <citation type="submission" date="2014-04" db="EMBL/GenBank/DDBJ databases">
        <authorList>
            <consortium name="DOE Joint Genome Institute"/>
            <person name="Kuo A."/>
            <person name="Tarkka M."/>
            <person name="Buscot F."/>
            <person name="Kohler A."/>
            <person name="Nagy L.G."/>
            <person name="Floudas D."/>
            <person name="Copeland A."/>
            <person name="Barry K.W."/>
            <person name="Cichocki N."/>
            <person name="Veneault-Fourrey C."/>
            <person name="LaButti K."/>
            <person name="Lindquist E.A."/>
            <person name="Lipzen A."/>
            <person name="Lundell T."/>
            <person name="Morin E."/>
            <person name="Murat C."/>
            <person name="Sun H."/>
            <person name="Tunlid A."/>
            <person name="Henrissat B."/>
            <person name="Grigoriev I.V."/>
            <person name="Hibbett D.S."/>
            <person name="Martin F."/>
            <person name="Nordberg H.P."/>
            <person name="Cantor M.N."/>
            <person name="Hua S.X."/>
        </authorList>
    </citation>
    <scope>NUCLEOTIDE SEQUENCE [LARGE SCALE GENOMIC DNA]</scope>
    <source>
        <strain evidence="2 3">F 1598</strain>
    </source>
</reference>
<dbReference type="InterPro" id="IPR012337">
    <property type="entry name" value="RNaseH-like_sf"/>
</dbReference>
<dbReference type="AlphaFoldDB" id="A0A0C3BY99"/>